<keyword evidence="5" id="KW-1185">Reference proteome</keyword>
<evidence type="ECO:0000256" key="1">
    <source>
        <dbReference type="SAM" id="SignalP"/>
    </source>
</evidence>
<feature type="domain" description="Ice-binding protein C-terminal" evidence="2">
    <location>
        <begin position="173"/>
        <end position="197"/>
    </location>
</feature>
<organism evidence="3 6">
    <name type="scientific">Bradyrhizobium guangdongense</name>
    <dbReference type="NCBI Taxonomy" id="1325090"/>
    <lineage>
        <taxon>Bacteria</taxon>
        <taxon>Pseudomonadati</taxon>
        <taxon>Pseudomonadota</taxon>
        <taxon>Alphaproteobacteria</taxon>
        <taxon>Hyphomicrobiales</taxon>
        <taxon>Nitrobacteraceae</taxon>
        <taxon>Bradyrhizobium</taxon>
    </lineage>
</organism>
<dbReference type="AlphaFoldDB" id="A0A410V3V9"/>
<evidence type="ECO:0000313" key="4">
    <source>
        <dbReference type="EMBL" id="QOZ59410.1"/>
    </source>
</evidence>
<sequence length="204" mass="20961">MRLSAIFFCIGFGGAAMASSAHASIVNYDATNPAGTTIILAAGTYQVQLIGTAAGGAYDAWDPWSGGTVSGCDGTGANCAQGWTDRFTISFNGNTTQYLLPSSSYFSTATQALTAYTTSPLDQQVNGGLSTPAPNPITFSLAAATPVTFGVADFPYNDNTGGVSLDVTPMTSAVPEPSTWAMLMVGFLGLVGLANRRKSRSQLA</sequence>
<gene>
    <name evidence="3" type="ORF">GCM10010987_71660</name>
    <name evidence="4" type="ORF">XH86_12225</name>
</gene>
<dbReference type="EMBL" id="BMHC01000027">
    <property type="protein sequence ID" value="GGI32890.1"/>
    <property type="molecule type" value="Genomic_DNA"/>
</dbReference>
<dbReference type="NCBIfam" id="TIGR02595">
    <property type="entry name" value="PEP_CTERM"/>
    <property type="match status" value="1"/>
</dbReference>
<dbReference type="RefSeq" id="WP_128965031.1">
    <property type="nucleotide sequence ID" value="NZ_BMHC01000027.1"/>
</dbReference>
<proteinExistence type="predicted"/>
<dbReference type="Proteomes" id="UP000625079">
    <property type="component" value="Unassembled WGS sequence"/>
</dbReference>
<evidence type="ECO:0000313" key="3">
    <source>
        <dbReference type="EMBL" id="GGI32890.1"/>
    </source>
</evidence>
<feature type="chain" id="PRO_5044601134" description="Ice-binding protein C-terminal domain-containing protein" evidence="1">
    <location>
        <begin position="24"/>
        <end position="204"/>
    </location>
</feature>
<evidence type="ECO:0000313" key="6">
    <source>
        <dbReference type="Proteomes" id="UP000625079"/>
    </source>
</evidence>
<dbReference type="EMBL" id="CP030057">
    <property type="protein sequence ID" value="QOZ59410.1"/>
    <property type="molecule type" value="Genomic_DNA"/>
</dbReference>
<evidence type="ECO:0000313" key="5">
    <source>
        <dbReference type="Proteomes" id="UP000593880"/>
    </source>
</evidence>
<reference evidence="3" key="1">
    <citation type="journal article" date="2014" name="Int. J. Syst. Evol. Microbiol.">
        <title>Complete genome sequence of Corynebacterium casei LMG S-19264T (=DSM 44701T), isolated from a smear-ripened cheese.</title>
        <authorList>
            <consortium name="US DOE Joint Genome Institute (JGI-PGF)"/>
            <person name="Walter F."/>
            <person name="Albersmeier A."/>
            <person name="Kalinowski J."/>
            <person name="Ruckert C."/>
        </authorList>
    </citation>
    <scope>NUCLEOTIDE SEQUENCE</scope>
    <source>
        <strain evidence="3">CGMCC 1.15034</strain>
    </source>
</reference>
<accession>A0A410V3V9</accession>
<dbReference type="OrthoDB" id="9152028at2"/>
<feature type="signal peptide" evidence="1">
    <location>
        <begin position="1"/>
        <end position="23"/>
    </location>
</feature>
<keyword evidence="1" id="KW-0732">Signal</keyword>
<dbReference type="Proteomes" id="UP000593880">
    <property type="component" value="Chromosome"/>
</dbReference>
<reference evidence="4 5" key="2">
    <citation type="submission" date="2018-06" db="EMBL/GenBank/DDBJ databases">
        <title>Comparative genomics of rhizobia nodulating Arachis hypogaea in China.</title>
        <authorList>
            <person name="Li Y."/>
        </authorList>
    </citation>
    <scope>NUCLEOTIDE SEQUENCE [LARGE SCALE GENOMIC DNA]</scope>
    <source>
        <strain evidence="4 5">CCBAU 51658</strain>
    </source>
</reference>
<protein>
    <recommendedName>
        <fullName evidence="2">Ice-binding protein C-terminal domain-containing protein</fullName>
    </recommendedName>
</protein>
<reference evidence="3" key="3">
    <citation type="submission" date="2022-12" db="EMBL/GenBank/DDBJ databases">
        <authorList>
            <person name="Sun Q."/>
            <person name="Zhou Y."/>
        </authorList>
    </citation>
    <scope>NUCLEOTIDE SEQUENCE</scope>
    <source>
        <strain evidence="3">CGMCC 1.15034</strain>
    </source>
</reference>
<name>A0A410V3V9_9BRAD</name>
<dbReference type="NCBIfam" id="NF035944">
    <property type="entry name" value="PEPxxWA-CTERM"/>
    <property type="match status" value="1"/>
</dbReference>
<dbReference type="Pfam" id="PF07589">
    <property type="entry name" value="PEP-CTERM"/>
    <property type="match status" value="1"/>
</dbReference>
<dbReference type="InterPro" id="IPR013424">
    <property type="entry name" value="Ice-binding_C"/>
</dbReference>
<evidence type="ECO:0000259" key="2">
    <source>
        <dbReference type="Pfam" id="PF07589"/>
    </source>
</evidence>